<feature type="region of interest" description="Disordered" evidence="1">
    <location>
        <begin position="169"/>
        <end position="228"/>
    </location>
</feature>
<evidence type="ECO:0000256" key="1">
    <source>
        <dbReference type="SAM" id="MobiDB-lite"/>
    </source>
</evidence>
<protein>
    <submittedName>
        <fullName evidence="2">Uncharacterized protein</fullName>
    </submittedName>
</protein>
<accession>A0A3P7LDG8</accession>
<feature type="compositionally biased region" description="Polar residues" evidence="1">
    <location>
        <begin position="212"/>
        <end position="221"/>
    </location>
</feature>
<proteinExistence type="predicted"/>
<name>A0A3P7LDG8_DIBLA</name>
<dbReference type="EMBL" id="UYRU01051279">
    <property type="protein sequence ID" value="VDN11360.1"/>
    <property type="molecule type" value="Genomic_DNA"/>
</dbReference>
<evidence type="ECO:0000313" key="2">
    <source>
        <dbReference type="EMBL" id="VDN11360.1"/>
    </source>
</evidence>
<gene>
    <name evidence="2" type="ORF">DILT_LOCUS7191</name>
</gene>
<dbReference type="Proteomes" id="UP000281553">
    <property type="component" value="Unassembled WGS sequence"/>
</dbReference>
<dbReference type="AlphaFoldDB" id="A0A3P7LDG8"/>
<evidence type="ECO:0000313" key="3">
    <source>
        <dbReference type="Proteomes" id="UP000281553"/>
    </source>
</evidence>
<feature type="region of interest" description="Disordered" evidence="1">
    <location>
        <begin position="250"/>
        <end position="339"/>
    </location>
</feature>
<reference evidence="2 3" key="1">
    <citation type="submission" date="2018-11" db="EMBL/GenBank/DDBJ databases">
        <authorList>
            <consortium name="Pathogen Informatics"/>
        </authorList>
    </citation>
    <scope>NUCLEOTIDE SEQUENCE [LARGE SCALE GENOMIC DNA]</scope>
</reference>
<feature type="compositionally biased region" description="Basic and acidic residues" evidence="1">
    <location>
        <begin position="199"/>
        <end position="208"/>
    </location>
</feature>
<organism evidence="2 3">
    <name type="scientific">Dibothriocephalus latus</name>
    <name type="common">Fish tapeworm</name>
    <name type="synonym">Diphyllobothrium latum</name>
    <dbReference type="NCBI Taxonomy" id="60516"/>
    <lineage>
        <taxon>Eukaryota</taxon>
        <taxon>Metazoa</taxon>
        <taxon>Spiralia</taxon>
        <taxon>Lophotrochozoa</taxon>
        <taxon>Platyhelminthes</taxon>
        <taxon>Cestoda</taxon>
        <taxon>Eucestoda</taxon>
        <taxon>Diphyllobothriidea</taxon>
        <taxon>Diphyllobothriidae</taxon>
        <taxon>Dibothriocephalus</taxon>
    </lineage>
</organism>
<keyword evidence="3" id="KW-1185">Reference proteome</keyword>
<sequence length="339" mass="36794">MPAVKHRDCVWLDSDLEAAVKSLLRRCHALLKLIAAPLKTHRGSKGRPQVSKTQVQEFYDLSLQLAQVVGCKPIMINTATSAEPTDTEDFSSSAAEPRFCLLPEPQGYAQHRPTLPILELLEQQLDTNWQLRRRLHVANNRIAGIAQEICSNNQRLEVAGRRIHVEAGKDTLVHDGPPPTASRERLLTTPVRSSHRMTRRSEISRLKEQISAGHQQPTPSKDSTHQLKPAVAEALESHGEATHMHFDPEQKAELSGTTAPHEKEASLSKTKLTNGGGSSSPPAVESAAPSPPPSAPSPSSATPVGEGGSASRQQPKQKQKSLLRKVAAVFKPSSSEGTE</sequence>
<feature type="compositionally biased region" description="Low complexity" evidence="1">
    <location>
        <begin position="279"/>
        <end position="288"/>
    </location>
</feature>